<dbReference type="AlphaFoldDB" id="A0A0N4UY04"/>
<evidence type="ECO:0000313" key="1">
    <source>
        <dbReference type="EMBL" id="VDD87007.1"/>
    </source>
</evidence>
<protein>
    <submittedName>
        <fullName evidence="3">L51_S25_CI-B8 domain-containing protein</fullName>
    </submittedName>
</protein>
<evidence type="ECO:0000313" key="3">
    <source>
        <dbReference type="WBParaSite" id="EVEC_0000244201-mRNA-1"/>
    </source>
</evidence>
<reference evidence="1 2" key="2">
    <citation type="submission" date="2018-10" db="EMBL/GenBank/DDBJ databases">
        <authorList>
            <consortium name="Pathogen Informatics"/>
        </authorList>
    </citation>
    <scope>NUCLEOTIDE SEQUENCE [LARGE SCALE GENOMIC DNA]</scope>
</reference>
<sequence>MSSVVMRGLNPRNGFTASTMRFAPTFRVLHISWTHNALMSEGVQKFVEKYLPTIRANNPNIEYRLYRTHIICDPFVVGEYVFNRTRKRRCSWLTSNQVLAMVEEMSVGGNFYPGYKALIALRFISSLIRMAKKLQVNARLPRGIEIWNSETIGHDVFKVYSKWKGDPPDPDEIQVHEHPNYVYKQGPRKKM</sequence>
<dbReference type="WBParaSite" id="EVEC_0000244201-mRNA-1">
    <property type="protein sequence ID" value="EVEC_0000244201-mRNA-1"/>
    <property type="gene ID" value="EVEC_0000244201"/>
</dbReference>
<reference evidence="3" key="1">
    <citation type="submission" date="2017-02" db="UniProtKB">
        <authorList>
            <consortium name="WormBaseParasite"/>
        </authorList>
    </citation>
    <scope>IDENTIFICATION</scope>
</reference>
<organism evidence="3">
    <name type="scientific">Enterobius vermicularis</name>
    <name type="common">Human pinworm</name>
    <dbReference type="NCBI Taxonomy" id="51028"/>
    <lineage>
        <taxon>Eukaryota</taxon>
        <taxon>Metazoa</taxon>
        <taxon>Ecdysozoa</taxon>
        <taxon>Nematoda</taxon>
        <taxon>Chromadorea</taxon>
        <taxon>Rhabditida</taxon>
        <taxon>Spirurina</taxon>
        <taxon>Oxyuridomorpha</taxon>
        <taxon>Oxyuroidea</taxon>
        <taxon>Oxyuridae</taxon>
        <taxon>Enterobius</taxon>
    </lineage>
</organism>
<dbReference type="STRING" id="51028.A0A0N4UY04"/>
<gene>
    <name evidence="1" type="ORF">EVEC_LOCUS2150</name>
</gene>
<evidence type="ECO:0000313" key="2">
    <source>
        <dbReference type="Proteomes" id="UP000274131"/>
    </source>
</evidence>
<dbReference type="Proteomes" id="UP000274131">
    <property type="component" value="Unassembled WGS sequence"/>
</dbReference>
<dbReference type="OrthoDB" id="337270at2759"/>
<dbReference type="EMBL" id="UXUI01007326">
    <property type="protein sequence ID" value="VDD87007.1"/>
    <property type="molecule type" value="Genomic_DNA"/>
</dbReference>
<dbReference type="Gene3D" id="3.40.30.10">
    <property type="entry name" value="Glutaredoxin"/>
    <property type="match status" value="1"/>
</dbReference>
<keyword evidence="2" id="KW-1185">Reference proteome</keyword>
<accession>A0A0N4UY04</accession>
<dbReference type="InterPro" id="IPR036249">
    <property type="entry name" value="Thioredoxin-like_sf"/>
</dbReference>
<proteinExistence type="predicted"/>
<dbReference type="SUPFAM" id="SSF52833">
    <property type="entry name" value="Thioredoxin-like"/>
    <property type="match status" value="1"/>
</dbReference>
<name>A0A0N4UY04_ENTVE</name>